<gene>
    <name evidence="2" type="ORF">HNR44_002382</name>
</gene>
<feature type="transmembrane region" description="Helical" evidence="1">
    <location>
        <begin position="103"/>
        <end position="136"/>
    </location>
</feature>
<reference evidence="2 3" key="1">
    <citation type="submission" date="2020-08" db="EMBL/GenBank/DDBJ databases">
        <title>Genomic Encyclopedia of Type Strains, Phase IV (KMG-IV): sequencing the most valuable type-strain genomes for metagenomic binning, comparative biology and taxonomic classification.</title>
        <authorList>
            <person name="Goeker M."/>
        </authorList>
    </citation>
    <scope>NUCLEOTIDE SEQUENCE [LARGE SCALE GENOMIC DNA]</scope>
    <source>
        <strain evidence="2 3">DSM 21769</strain>
    </source>
</reference>
<sequence>MNAFLEELNNLSDMTTQSSIIEGFLAILLSFVLSLIITFVYQKTHKGARYAQSFIHTIIIMSIVVSIIMIVIGNNIAVAFGLVGAFSIIRFRSAMSDPKDIAFIFFGMAAGIASGLGFYLLAILFTITVSIIIYILHLSDYGGGQSVQKRMRVTIPENMHYEGVFEETFDRYLDHYTLTTVETTNLGTMYQLTYLITTKENVTDKEFIDAIRQLNANLKVSIGIANPDA</sequence>
<keyword evidence="3" id="KW-1185">Reference proteome</keyword>
<comment type="caution">
    <text evidence="2">The sequence shown here is derived from an EMBL/GenBank/DDBJ whole genome shotgun (WGS) entry which is preliminary data.</text>
</comment>
<organism evidence="2 3">
    <name type="scientific">Geomicrobium halophilum</name>
    <dbReference type="NCBI Taxonomy" id="549000"/>
    <lineage>
        <taxon>Bacteria</taxon>
        <taxon>Bacillati</taxon>
        <taxon>Bacillota</taxon>
        <taxon>Bacilli</taxon>
        <taxon>Bacillales</taxon>
        <taxon>Geomicrobium</taxon>
    </lineage>
</organism>
<dbReference type="AlphaFoldDB" id="A0A841PNR5"/>
<accession>A0A841PNR5</accession>
<evidence type="ECO:0000313" key="2">
    <source>
        <dbReference type="EMBL" id="MBB6450399.1"/>
    </source>
</evidence>
<dbReference type="EMBL" id="JACHHJ010000003">
    <property type="protein sequence ID" value="MBB6450399.1"/>
    <property type="molecule type" value="Genomic_DNA"/>
</dbReference>
<proteinExistence type="predicted"/>
<dbReference type="Pfam" id="PF16316">
    <property type="entry name" value="DUF4956"/>
    <property type="match status" value="1"/>
</dbReference>
<evidence type="ECO:0000313" key="3">
    <source>
        <dbReference type="Proteomes" id="UP000568839"/>
    </source>
</evidence>
<dbReference type="RefSeq" id="WP_184404451.1">
    <property type="nucleotide sequence ID" value="NZ_JACHHJ010000003.1"/>
</dbReference>
<keyword evidence="1" id="KW-0812">Transmembrane</keyword>
<keyword evidence="1" id="KW-1133">Transmembrane helix</keyword>
<feature type="transmembrane region" description="Helical" evidence="1">
    <location>
        <begin position="20"/>
        <end position="41"/>
    </location>
</feature>
<feature type="transmembrane region" description="Helical" evidence="1">
    <location>
        <begin position="53"/>
        <end position="83"/>
    </location>
</feature>
<dbReference type="Proteomes" id="UP000568839">
    <property type="component" value="Unassembled WGS sequence"/>
</dbReference>
<evidence type="ECO:0000256" key="1">
    <source>
        <dbReference type="SAM" id="Phobius"/>
    </source>
</evidence>
<name>A0A841PNR5_9BACL</name>
<keyword evidence="1" id="KW-0472">Membrane</keyword>
<dbReference type="InterPro" id="IPR032531">
    <property type="entry name" value="DUF4956"/>
</dbReference>
<protein>
    <submittedName>
        <fullName evidence="2">Putative membrane protein YhiD involved in acid resistance</fullName>
    </submittedName>
</protein>